<keyword evidence="2" id="KW-0808">Transferase</keyword>
<dbReference type="CDD" id="cd02440">
    <property type="entry name" value="AdoMet_MTases"/>
    <property type="match status" value="1"/>
</dbReference>
<keyword evidence="2" id="KW-0489">Methyltransferase</keyword>
<proteinExistence type="predicted"/>
<dbReference type="GO" id="GO:0016423">
    <property type="term" value="F:tRNA (guanine) methyltransferase activity"/>
    <property type="evidence" value="ECO:0007669"/>
    <property type="project" value="TreeGrafter"/>
</dbReference>
<organism evidence="2 3">
    <name type="scientific">Anaerocolumna aminovalerica</name>
    <dbReference type="NCBI Taxonomy" id="1527"/>
    <lineage>
        <taxon>Bacteria</taxon>
        <taxon>Bacillati</taxon>
        <taxon>Bacillota</taxon>
        <taxon>Clostridia</taxon>
        <taxon>Lachnospirales</taxon>
        <taxon>Lachnospiraceae</taxon>
        <taxon>Anaerocolumna</taxon>
    </lineage>
</organism>
<dbReference type="AlphaFoldDB" id="A0A1I5H1M3"/>
<dbReference type="InterPro" id="IPR000241">
    <property type="entry name" value="RlmKL-like_Mtase"/>
</dbReference>
<sequence length="499" mass="58091">MIRDIFDNIKQGQDVRQNLIKLKAELKEESQRASLLYYMGGDYSILEELLAHEDAKVRKNTALIIGELKIPAFLDKLYQGYETETQLFVKSAYLTAMKGFDYTNLLPDLKKRWNNLNHMEAEESNKKHIQEEIRCLSDLIIAKEGIVKHKFIGYDVPSKMVLLTNRNYKNITLDQLKGIQAKEFNAGIILKTDQLREILDIRTYSECLFILDDLKTCKMNVEEAASAIAGSSLIEFLNKRHEGTEPYYFRIELKSKLPLDKKSAFAKKLGTEITRLSNQKLINSASNYEFELRLIENKEGNLNVLVKLYTLEDKRFLYRKNVIAASIQPVNAAFLAELAKEYLKEDAQVLDPFCGVGTMLIERNYLVPANTMYGLDIYAEAVCKGKENAKEAHTIIHYINRDFFDFKHEYLFDEIFTNMPRAIGNKEEDEIFNIYRRFFKKAPEHLKYGGVIIIYTHNRDYVKKLADKNIYRMEAEYEISKKEGAYLMVIRYMDKTSKE</sequence>
<keyword evidence="3" id="KW-1185">Reference proteome</keyword>
<dbReference type="SUPFAM" id="SSF53335">
    <property type="entry name" value="S-adenosyl-L-methionine-dependent methyltransferases"/>
    <property type="match status" value="1"/>
</dbReference>
<evidence type="ECO:0000313" key="3">
    <source>
        <dbReference type="Proteomes" id="UP000198806"/>
    </source>
</evidence>
<dbReference type="GO" id="GO:0030488">
    <property type="term" value="P:tRNA methylation"/>
    <property type="evidence" value="ECO:0007669"/>
    <property type="project" value="TreeGrafter"/>
</dbReference>
<dbReference type="Pfam" id="PF01170">
    <property type="entry name" value="UPF0020"/>
    <property type="match status" value="1"/>
</dbReference>
<accession>A0A1I5H1M3</accession>
<evidence type="ECO:0000259" key="1">
    <source>
        <dbReference type="Pfam" id="PF01170"/>
    </source>
</evidence>
<feature type="domain" description="Ribosomal RNA large subunit methyltransferase K/L-like methyltransferase" evidence="1">
    <location>
        <begin position="318"/>
        <end position="476"/>
    </location>
</feature>
<reference evidence="2 3" key="1">
    <citation type="submission" date="2016-10" db="EMBL/GenBank/DDBJ databases">
        <authorList>
            <person name="de Groot N.N."/>
        </authorList>
    </citation>
    <scope>NUCLEOTIDE SEQUENCE [LARGE SCALE GENOMIC DNA]</scope>
    <source>
        <strain evidence="2 3">DSM 1283</strain>
    </source>
</reference>
<protein>
    <submittedName>
        <fullName evidence="2">tRNA G10 N-methylase Trm11</fullName>
    </submittedName>
</protein>
<dbReference type="OrthoDB" id="1637728at2"/>
<dbReference type="Gene3D" id="3.40.50.150">
    <property type="entry name" value="Vaccinia Virus protein VP39"/>
    <property type="match status" value="1"/>
</dbReference>
<dbReference type="PANTHER" id="PTHR14911:SF13">
    <property type="entry name" value="TRNA (GUANINE(6)-N2)-METHYLTRANSFERASE THUMP3"/>
    <property type="match status" value="1"/>
</dbReference>
<dbReference type="InterPro" id="IPR029063">
    <property type="entry name" value="SAM-dependent_MTases_sf"/>
</dbReference>
<dbReference type="STRING" id="1527.SAMN04489757_12471"/>
<dbReference type="PANTHER" id="PTHR14911">
    <property type="entry name" value="THUMP DOMAIN-CONTAINING"/>
    <property type="match status" value="1"/>
</dbReference>
<evidence type="ECO:0000313" key="2">
    <source>
        <dbReference type="EMBL" id="SFO42063.1"/>
    </source>
</evidence>
<name>A0A1I5H1M3_9FIRM</name>
<dbReference type="Proteomes" id="UP000198806">
    <property type="component" value="Unassembled WGS sequence"/>
</dbReference>
<gene>
    <name evidence="2" type="ORF">SAMN04489757_12471</name>
</gene>
<dbReference type="RefSeq" id="WP_091687413.1">
    <property type="nucleotide sequence ID" value="NZ_BAABFM010000035.1"/>
</dbReference>
<dbReference type="EMBL" id="FOWD01000024">
    <property type="protein sequence ID" value="SFO42063.1"/>
    <property type="molecule type" value="Genomic_DNA"/>
</dbReference>